<gene>
    <name evidence="1" type="ORF">L1987_20846</name>
</gene>
<sequence length="208" mass="23178">MSKLKIVISKQEKEIHKLGKDILLTVSTIKDQNNDMLRILKILEEMKNIENWEELLGGAPDKELVEEEEEEAEEEKVVEEEEEDNGDDSSDSAGDGAGDGDGDDAGSNGDSYDGGNGNGNGGGGSDLDWFESNNEKSESEDDTEQCTPEYEKDGIDEKIEYETVDGKKVEADFSMDRSKWFRPIKPILEHLVQNIKVKKTEDTNKIIS</sequence>
<protein>
    <submittedName>
        <fullName evidence="1">Uncharacterized protein</fullName>
    </submittedName>
</protein>
<reference evidence="2" key="1">
    <citation type="journal article" date="2022" name="Mol. Ecol. Resour.">
        <title>The genomes of chicory, endive, great burdock and yacon provide insights into Asteraceae palaeo-polyploidization history and plant inulin production.</title>
        <authorList>
            <person name="Fan W."/>
            <person name="Wang S."/>
            <person name="Wang H."/>
            <person name="Wang A."/>
            <person name="Jiang F."/>
            <person name="Liu H."/>
            <person name="Zhao H."/>
            <person name="Xu D."/>
            <person name="Zhang Y."/>
        </authorList>
    </citation>
    <scope>NUCLEOTIDE SEQUENCE [LARGE SCALE GENOMIC DNA]</scope>
    <source>
        <strain evidence="2">cv. Yunnan</strain>
    </source>
</reference>
<reference evidence="1 2" key="2">
    <citation type="journal article" date="2022" name="Mol. Ecol. Resour.">
        <title>The genomes of chicory, endive, great burdock and yacon provide insights into Asteraceae paleo-polyploidization history and plant inulin production.</title>
        <authorList>
            <person name="Fan W."/>
            <person name="Wang S."/>
            <person name="Wang H."/>
            <person name="Wang A."/>
            <person name="Jiang F."/>
            <person name="Liu H."/>
            <person name="Zhao H."/>
            <person name="Xu D."/>
            <person name="Zhang Y."/>
        </authorList>
    </citation>
    <scope>NUCLEOTIDE SEQUENCE [LARGE SCALE GENOMIC DNA]</scope>
    <source>
        <strain evidence="2">cv. Yunnan</strain>
        <tissue evidence="1">Leaves</tissue>
    </source>
</reference>
<accession>A0ACB9IT73</accession>
<evidence type="ECO:0000313" key="2">
    <source>
        <dbReference type="Proteomes" id="UP001056120"/>
    </source>
</evidence>
<evidence type="ECO:0000313" key="1">
    <source>
        <dbReference type="EMBL" id="KAI3811129.1"/>
    </source>
</evidence>
<proteinExistence type="predicted"/>
<dbReference type="EMBL" id="CM042024">
    <property type="protein sequence ID" value="KAI3811129.1"/>
    <property type="molecule type" value="Genomic_DNA"/>
</dbReference>
<dbReference type="Proteomes" id="UP001056120">
    <property type="component" value="Linkage Group LG07"/>
</dbReference>
<organism evidence="1 2">
    <name type="scientific">Smallanthus sonchifolius</name>
    <dbReference type="NCBI Taxonomy" id="185202"/>
    <lineage>
        <taxon>Eukaryota</taxon>
        <taxon>Viridiplantae</taxon>
        <taxon>Streptophyta</taxon>
        <taxon>Embryophyta</taxon>
        <taxon>Tracheophyta</taxon>
        <taxon>Spermatophyta</taxon>
        <taxon>Magnoliopsida</taxon>
        <taxon>eudicotyledons</taxon>
        <taxon>Gunneridae</taxon>
        <taxon>Pentapetalae</taxon>
        <taxon>asterids</taxon>
        <taxon>campanulids</taxon>
        <taxon>Asterales</taxon>
        <taxon>Asteraceae</taxon>
        <taxon>Asteroideae</taxon>
        <taxon>Heliantheae alliance</taxon>
        <taxon>Millerieae</taxon>
        <taxon>Smallanthus</taxon>
    </lineage>
</organism>
<name>A0ACB9IT73_9ASTR</name>
<comment type="caution">
    <text evidence="1">The sequence shown here is derived from an EMBL/GenBank/DDBJ whole genome shotgun (WGS) entry which is preliminary data.</text>
</comment>
<keyword evidence="2" id="KW-1185">Reference proteome</keyword>